<protein>
    <recommendedName>
        <fullName evidence="4">Fructose-1,6-bisphosphatase class 3</fullName>
        <shortName evidence="4">FBPase class 3</shortName>
        <ecNumber evidence="4">3.1.3.11</ecNumber>
    </recommendedName>
    <alternativeName>
        <fullName evidence="4">D-fructose-1,6-bisphosphate 1-phosphohydrolase class 3</fullName>
    </alternativeName>
</protein>
<keyword evidence="6" id="KW-1185">Reference proteome</keyword>
<dbReference type="SUPFAM" id="SSF56300">
    <property type="entry name" value="Metallo-dependent phosphatases"/>
    <property type="match status" value="1"/>
</dbReference>
<evidence type="ECO:0000256" key="3">
    <source>
        <dbReference type="ARBA" id="ARBA00023277"/>
    </source>
</evidence>
<dbReference type="InterPro" id="IPR029052">
    <property type="entry name" value="Metallo-depent_PP-like"/>
</dbReference>
<dbReference type="Gene3D" id="3.60.21.10">
    <property type="match status" value="1"/>
</dbReference>
<evidence type="ECO:0000256" key="4">
    <source>
        <dbReference type="HAMAP-Rule" id="MF_01854"/>
    </source>
</evidence>
<evidence type="ECO:0000256" key="1">
    <source>
        <dbReference type="ARBA" id="ARBA00022801"/>
    </source>
</evidence>
<sequence>MQNIDASNMKYYRLLAKQYPDRKRALGEAALSEGALLLPKPTEHFVSDLHGEFRPFAHVIRNASGVLRRYIDELFPQKSEEEKRRLATILYYPKTKLRALEGEMERSAYEALLLETLGDMILVAKRVAAKYDHRKIARAFRPNRAEVLDILLLEEPSFRHKEQYVHRVYEYIVRTGEAEGYIRALADLCVRFAIETLHVIGDIYDRGEGAEKIVDALMHHPNVDIQWGNHDIAWIGAAAGNFPLLANVVRIALRYNVLSTLEDGYGINLLPLFNYAKQYVPTAPFYPRNPAPEAERNETIARLHKAISVLQFKAEGRLIRRHPEYEMDDMLHLHRMDLKKKTVTVGDVTYPLRDDDFPTVDPADPYAFTREEEEVVERLRASFMGSEKLKRHIRFIVDRGGMYKICNGNLLFHGCIPLDEAGNFRMTRFMGRPLAGKALLDALDDAVRIGVFGHGAAQQEAADLMLYLWCGTDSPLFGKNRITTFERYFIEDPETHYEKKNPYFRLREDADTAEKILHAFGLDDPRAKIINGHTPVKRAKGEHPVKANGKVIVIDGGFARAYQKTTGTSGYTLISNSYGILLAAHAPLANEADLIEENVDITSSMEFVLEYDERRLLEDSDAGDALKEKIRDLYTLAELYRTGKLRERR</sequence>
<reference evidence="5 6" key="1">
    <citation type="submission" date="2018-12" db="EMBL/GenBank/DDBJ databases">
        <authorList>
            <consortium name="Pathogen Informatics"/>
        </authorList>
    </citation>
    <scope>NUCLEOTIDE SEQUENCE [LARGE SCALE GENOMIC DNA]</scope>
    <source>
        <strain evidence="5 6">NCTC13079</strain>
    </source>
</reference>
<accession>A0A448V3C0</accession>
<keyword evidence="1 4" id="KW-0378">Hydrolase</keyword>
<dbReference type="UniPathway" id="UPA00138"/>
<comment type="cofactor">
    <cofactor evidence="4">
        <name>Mn(2+)</name>
        <dbReference type="ChEBI" id="CHEBI:29035"/>
    </cofactor>
</comment>
<dbReference type="GO" id="GO:0006094">
    <property type="term" value="P:gluconeogenesis"/>
    <property type="evidence" value="ECO:0007669"/>
    <property type="project" value="UniProtKB-UniRule"/>
</dbReference>
<keyword evidence="3 4" id="KW-0119">Carbohydrate metabolism</keyword>
<evidence type="ECO:0000313" key="6">
    <source>
        <dbReference type="Proteomes" id="UP000269544"/>
    </source>
</evidence>
<dbReference type="Pfam" id="PF06874">
    <property type="entry name" value="FBPase_2"/>
    <property type="match status" value="1"/>
</dbReference>
<keyword evidence="2 4" id="KW-0464">Manganese</keyword>
<dbReference type="EC" id="3.1.3.11" evidence="4"/>
<evidence type="ECO:0000313" key="5">
    <source>
        <dbReference type="EMBL" id="VEJ36304.1"/>
    </source>
</evidence>
<dbReference type="HAMAP" id="MF_01854">
    <property type="entry name" value="FBPase_class3"/>
    <property type="match status" value="1"/>
</dbReference>
<dbReference type="RefSeq" id="WP_164715265.1">
    <property type="nucleotide sequence ID" value="NZ_LR134523.1"/>
</dbReference>
<name>A0A448V3C0_9FIRM</name>
<proteinExistence type="inferred from homology"/>
<dbReference type="InterPro" id="IPR009164">
    <property type="entry name" value="FBPtase_class3"/>
</dbReference>
<organism evidence="5 6">
    <name type="scientific">Aedoeadaptatus ivorii</name>
    <dbReference type="NCBI Taxonomy" id="54006"/>
    <lineage>
        <taxon>Bacteria</taxon>
        <taxon>Bacillati</taxon>
        <taxon>Bacillota</taxon>
        <taxon>Tissierellia</taxon>
        <taxon>Tissierellales</taxon>
        <taxon>Peptoniphilaceae</taxon>
        <taxon>Aedoeadaptatus</taxon>
    </lineage>
</organism>
<evidence type="ECO:0000256" key="2">
    <source>
        <dbReference type="ARBA" id="ARBA00023211"/>
    </source>
</evidence>
<dbReference type="KEGG" id="piv:NCTC13079_01509"/>
<comment type="catalytic activity">
    <reaction evidence="4">
        <text>beta-D-fructose 1,6-bisphosphate + H2O = beta-D-fructose 6-phosphate + phosphate</text>
        <dbReference type="Rhea" id="RHEA:11064"/>
        <dbReference type="ChEBI" id="CHEBI:15377"/>
        <dbReference type="ChEBI" id="CHEBI:32966"/>
        <dbReference type="ChEBI" id="CHEBI:43474"/>
        <dbReference type="ChEBI" id="CHEBI:57634"/>
        <dbReference type="EC" id="3.1.3.11"/>
    </reaction>
</comment>
<dbReference type="Proteomes" id="UP000269544">
    <property type="component" value="Chromosome"/>
</dbReference>
<gene>
    <name evidence="4 5" type="primary">fbp</name>
    <name evidence="5" type="ORF">NCTC13079_01509</name>
</gene>
<comment type="similarity">
    <text evidence="4">Belongs to the FBPase class 3 family.</text>
</comment>
<dbReference type="AlphaFoldDB" id="A0A448V3C0"/>
<comment type="pathway">
    <text evidence="4">Carbohydrate biosynthesis; gluconeogenesis.</text>
</comment>
<dbReference type="EMBL" id="LR134523">
    <property type="protein sequence ID" value="VEJ36304.1"/>
    <property type="molecule type" value="Genomic_DNA"/>
</dbReference>
<dbReference type="GO" id="GO:0042132">
    <property type="term" value="F:fructose 1,6-bisphosphate 1-phosphatase activity"/>
    <property type="evidence" value="ECO:0007669"/>
    <property type="project" value="UniProtKB-UniRule"/>
</dbReference>